<feature type="non-terminal residue" evidence="1">
    <location>
        <position position="1"/>
    </location>
</feature>
<dbReference type="Proteomes" id="UP000198836">
    <property type="component" value="Unassembled WGS sequence"/>
</dbReference>
<organism evidence="1 2">
    <name type="scientific">Pedobacter suwonensis</name>
    <dbReference type="NCBI Taxonomy" id="332999"/>
    <lineage>
        <taxon>Bacteria</taxon>
        <taxon>Pseudomonadati</taxon>
        <taxon>Bacteroidota</taxon>
        <taxon>Sphingobacteriia</taxon>
        <taxon>Sphingobacteriales</taxon>
        <taxon>Sphingobacteriaceae</taxon>
        <taxon>Pedobacter</taxon>
    </lineage>
</organism>
<dbReference type="AlphaFoldDB" id="A0A1I0SWW8"/>
<evidence type="ECO:0000313" key="1">
    <source>
        <dbReference type="EMBL" id="SFA43971.1"/>
    </source>
</evidence>
<keyword evidence="2" id="KW-1185">Reference proteome</keyword>
<protein>
    <recommendedName>
        <fullName evidence="3">TonB dependent receptor</fullName>
    </recommendedName>
</protein>
<evidence type="ECO:0008006" key="3">
    <source>
        <dbReference type="Google" id="ProtNLM"/>
    </source>
</evidence>
<evidence type="ECO:0000313" key="2">
    <source>
        <dbReference type="Proteomes" id="UP000198836"/>
    </source>
</evidence>
<proteinExistence type="predicted"/>
<dbReference type="EMBL" id="FOJM01000004">
    <property type="protein sequence ID" value="SFA43971.1"/>
    <property type="molecule type" value="Genomic_DNA"/>
</dbReference>
<sequence>GEPMGFLNGQPSKAYSSIISGTKLTDLVFHGPALPRYFGNMVNDFGCKGFTLSVALSFKFGYYFRRKGIDYTNLFANGSGHADFGNRWKNPGDEQFTQVPSIPYPLSSSRESFYSFSEELIDKGDHIRIQYINLDYAVGKKLAKKTGLKTLNVFANLANVGIIYRANKHHLDPEYVTSSFNLPPGQTLAFGLRAGL</sequence>
<accession>A0A1I0SWW8</accession>
<gene>
    <name evidence="1" type="ORF">SAMN04488511_1041</name>
</gene>
<reference evidence="2" key="1">
    <citation type="submission" date="2016-10" db="EMBL/GenBank/DDBJ databases">
        <authorList>
            <person name="Varghese N."/>
            <person name="Submissions S."/>
        </authorList>
    </citation>
    <scope>NUCLEOTIDE SEQUENCE [LARGE SCALE GENOMIC DNA]</scope>
    <source>
        <strain evidence="2">DSM 18130</strain>
    </source>
</reference>
<name>A0A1I0SWW8_9SPHI</name>